<dbReference type="InterPro" id="IPR052115">
    <property type="entry name" value="NEXT_complex_subunit_ZCCHC8"/>
</dbReference>
<keyword evidence="3" id="KW-0863">Zinc-finger</keyword>
<dbReference type="InterPro" id="IPR006568">
    <property type="entry name" value="PSP_pro-rich"/>
</dbReference>
<dbReference type="SMART" id="SM00581">
    <property type="entry name" value="PSP"/>
    <property type="match status" value="1"/>
</dbReference>
<dbReference type="PANTHER" id="PTHR13316:SF0">
    <property type="entry name" value="ZINC FINGER CCHC DOMAIN-CONTAINING PROTEIN 8"/>
    <property type="match status" value="1"/>
</dbReference>
<feature type="region of interest" description="Disordered" evidence="6">
    <location>
        <begin position="375"/>
        <end position="451"/>
    </location>
</feature>
<evidence type="ECO:0000256" key="6">
    <source>
        <dbReference type="SAM" id="MobiDB-lite"/>
    </source>
</evidence>
<evidence type="ECO:0000259" key="7">
    <source>
        <dbReference type="SMART" id="SM00581"/>
    </source>
</evidence>
<evidence type="ECO:0000256" key="3">
    <source>
        <dbReference type="ARBA" id="ARBA00022771"/>
    </source>
</evidence>
<evidence type="ECO:0000313" key="8">
    <source>
        <dbReference type="EMBL" id="GFQ65404.1"/>
    </source>
</evidence>
<feature type="domain" description="PSP proline-rich" evidence="7">
    <location>
        <begin position="247"/>
        <end position="299"/>
    </location>
</feature>
<keyword evidence="4" id="KW-0862">Zinc</keyword>
<dbReference type="GO" id="GO:0008270">
    <property type="term" value="F:zinc ion binding"/>
    <property type="evidence" value="ECO:0007669"/>
    <property type="project" value="UniProtKB-KW"/>
</dbReference>
<evidence type="ECO:0000256" key="4">
    <source>
        <dbReference type="ARBA" id="ARBA00022833"/>
    </source>
</evidence>
<organism evidence="8 9">
    <name type="scientific">Trichonephila clavata</name>
    <name type="common">Joro spider</name>
    <name type="synonym">Nephila clavata</name>
    <dbReference type="NCBI Taxonomy" id="2740835"/>
    <lineage>
        <taxon>Eukaryota</taxon>
        <taxon>Metazoa</taxon>
        <taxon>Ecdysozoa</taxon>
        <taxon>Arthropoda</taxon>
        <taxon>Chelicerata</taxon>
        <taxon>Arachnida</taxon>
        <taxon>Araneae</taxon>
        <taxon>Araneomorphae</taxon>
        <taxon>Entelegynae</taxon>
        <taxon>Araneoidea</taxon>
        <taxon>Nephilidae</taxon>
        <taxon>Trichonephila</taxon>
    </lineage>
</organism>
<dbReference type="GO" id="GO:0071013">
    <property type="term" value="C:catalytic step 2 spliceosome"/>
    <property type="evidence" value="ECO:0007669"/>
    <property type="project" value="TreeGrafter"/>
</dbReference>
<dbReference type="AlphaFoldDB" id="A0A8X6K7Z6"/>
<feature type="compositionally biased region" description="Polar residues" evidence="6">
    <location>
        <begin position="411"/>
        <end position="448"/>
    </location>
</feature>
<sequence length="509" mass="58229">MELNCAYYNRCAVWIVFSKDEESVLVQYLIFACNMHFGLSKKRKVKKLPFEYAKANGKKCPKSWDAHGEAEYKCPSYILDVAQRLRMLIGRITESMTWGNSVVKVIFRDEFFEEKYRSRVESFLKETLDKDDHFVLNSQIYDNGEQEFCKLQSTLQSEKLNKSSTNDHRSANVIPLYSSAFEDVLQCDESDSEEEIVEKVQQMHCFNCLGDHHLKDCPEKIDRLKVAANRKDILVENSARYHEEEMKNSVKPGILSNETRQALGLKENQLPPYVYRMRVIGYPPGWLDYALLETSGLSLYDEEGKAVSGNESSSSSDSGQKYDTSKYVQYPGFNCPVPSEFVDEWQIMGMLPIQPHQQLSEILKADNAEDFQACEEPPTCNNNNIHKRKNEDIDEDTKKMRNGTNDDNDSFKQLSPESSMLKTPESQSINSCYSTPKQSLGTSISRSPGTPILEQGNRFQKLPELDKFAQGITEHLPFENLPDAFGTFEKMRGILSDVQKKLQTIKKGS</sequence>
<evidence type="ECO:0000256" key="5">
    <source>
        <dbReference type="ARBA" id="ARBA00023242"/>
    </source>
</evidence>
<dbReference type="PANTHER" id="PTHR13316">
    <property type="entry name" value="ZINC FINGER, CCHC DOMAIN CONTAINING 8"/>
    <property type="match status" value="1"/>
</dbReference>
<name>A0A8X6K7Z6_TRICU</name>
<dbReference type="GO" id="GO:0003723">
    <property type="term" value="F:RNA binding"/>
    <property type="evidence" value="ECO:0007669"/>
    <property type="project" value="TreeGrafter"/>
</dbReference>
<comment type="caution">
    <text evidence="8">The sequence shown here is derived from an EMBL/GenBank/DDBJ whole genome shotgun (WGS) entry which is preliminary data.</text>
</comment>
<dbReference type="EMBL" id="BMAO01000235">
    <property type="protein sequence ID" value="GFQ65404.1"/>
    <property type="molecule type" value="Genomic_DNA"/>
</dbReference>
<dbReference type="OrthoDB" id="8026949at2759"/>
<comment type="subcellular location">
    <subcellularLocation>
        <location evidence="1">Nucleus</location>
    </subcellularLocation>
</comment>
<reference evidence="8" key="1">
    <citation type="submission" date="2020-07" db="EMBL/GenBank/DDBJ databases">
        <title>Multicomponent nature underlies the extraordinary mechanical properties of spider dragline silk.</title>
        <authorList>
            <person name="Kono N."/>
            <person name="Nakamura H."/>
            <person name="Mori M."/>
            <person name="Yoshida Y."/>
            <person name="Ohtoshi R."/>
            <person name="Malay A.D."/>
            <person name="Moran D.A.P."/>
            <person name="Tomita M."/>
            <person name="Numata K."/>
            <person name="Arakawa K."/>
        </authorList>
    </citation>
    <scope>NUCLEOTIDE SEQUENCE</scope>
</reference>
<keyword evidence="9" id="KW-1185">Reference proteome</keyword>
<evidence type="ECO:0000313" key="9">
    <source>
        <dbReference type="Proteomes" id="UP000887116"/>
    </source>
</evidence>
<proteinExistence type="predicted"/>
<gene>
    <name evidence="8" type="primary">ZCCHC8</name>
    <name evidence="8" type="ORF">TNCT_258091</name>
</gene>
<dbReference type="Proteomes" id="UP000887116">
    <property type="component" value="Unassembled WGS sequence"/>
</dbReference>
<keyword evidence="5" id="KW-0539">Nucleus</keyword>
<evidence type="ECO:0000256" key="2">
    <source>
        <dbReference type="ARBA" id="ARBA00022723"/>
    </source>
</evidence>
<evidence type="ECO:0000256" key="1">
    <source>
        <dbReference type="ARBA" id="ARBA00004123"/>
    </source>
</evidence>
<dbReference type="Pfam" id="PF04046">
    <property type="entry name" value="PSP"/>
    <property type="match status" value="1"/>
</dbReference>
<accession>A0A8X6K7Z6</accession>
<keyword evidence="2" id="KW-0479">Metal-binding</keyword>
<protein>
    <submittedName>
        <fullName evidence="8">Zinc finger CCHC domain-containing protein 8</fullName>
    </submittedName>
</protein>